<organism evidence="1 2">
    <name type="scientific">Rotaria socialis</name>
    <dbReference type="NCBI Taxonomy" id="392032"/>
    <lineage>
        <taxon>Eukaryota</taxon>
        <taxon>Metazoa</taxon>
        <taxon>Spiralia</taxon>
        <taxon>Gnathifera</taxon>
        <taxon>Rotifera</taxon>
        <taxon>Eurotatoria</taxon>
        <taxon>Bdelloidea</taxon>
        <taxon>Philodinida</taxon>
        <taxon>Philodinidae</taxon>
        <taxon>Rotaria</taxon>
    </lineage>
</organism>
<dbReference type="EMBL" id="CAJOBR010071240">
    <property type="protein sequence ID" value="CAF5100315.1"/>
    <property type="molecule type" value="Genomic_DNA"/>
</dbReference>
<proteinExistence type="predicted"/>
<reference evidence="1" key="1">
    <citation type="submission" date="2021-02" db="EMBL/GenBank/DDBJ databases">
        <authorList>
            <person name="Nowell W R."/>
        </authorList>
    </citation>
    <scope>NUCLEOTIDE SEQUENCE</scope>
</reference>
<dbReference type="AlphaFoldDB" id="A0A822EFP3"/>
<feature type="non-terminal residue" evidence="1">
    <location>
        <position position="81"/>
    </location>
</feature>
<dbReference type="Proteomes" id="UP000663848">
    <property type="component" value="Unassembled WGS sequence"/>
</dbReference>
<gene>
    <name evidence="1" type="ORF">QYT958_LOCUS44805</name>
</gene>
<name>A0A822EFP3_9BILA</name>
<protein>
    <submittedName>
        <fullName evidence="1">Uncharacterized protein</fullName>
    </submittedName>
</protein>
<evidence type="ECO:0000313" key="1">
    <source>
        <dbReference type="EMBL" id="CAF5100315.1"/>
    </source>
</evidence>
<accession>A0A822EFP3</accession>
<comment type="caution">
    <text evidence="1">The sequence shown here is derived from an EMBL/GenBank/DDBJ whole genome shotgun (WGS) entry which is preliminary data.</text>
</comment>
<sequence length="81" mass="8731">TTTTATTSQCSTPLSASFHDLSLISSTATTTTSLPSTPLTPRTRFHCPLTRFSSTTCPDHALTEHLLRLPTSTFSRCIDTT</sequence>
<feature type="non-terminal residue" evidence="1">
    <location>
        <position position="1"/>
    </location>
</feature>
<evidence type="ECO:0000313" key="2">
    <source>
        <dbReference type="Proteomes" id="UP000663848"/>
    </source>
</evidence>